<keyword evidence="3" id="KW-1003">Cell membrane</keyword>
<protein>
    <recommendedName>
        <fullName evidence="10">Regulator of SigK</fullName>
    </recommendedName>
    <alternativeName>
        <fullName evidence="9">Sigma-K anti-sigma factor RskA</fullName>
    </alternativeName>
</protein>
<evidence type="ECO:0000313" key="13">
    <source>
        <dbReference type="Proteomes" id="UP000308705"/>
    </source>
</evidence>
<name>A0A4U3LY26_9ACTN</name>
<dbReference type="InterPro" id="IPR018764">
    <property type="entry name" value="RskA_C"/>
</dbReference>
<keyword evidence="4" id="KW-0812">Transmembrane</keyword>
<keyword evidence="8" id="KW-0804">Transcription</keyword>
<evidence type="ECO:0000256" key="2">
    <source>
        <dbReference type="ARBA" id="ARBA00004236"/>
    </source>
</evidence>
<reference evidence="12 13" key="1">
    <citation type="submission" date="2019-04" db="EMBL/GenBank/DDBJ databases">
        <title>Herbidospora sp. NEAU-GS14.nov., a novel actinomycete isolated from soil.</title>
        <authorList>
            <person name="Han L."/>
        </authorList>
    </citation>
    <scope>NUCLEOTIDE SEQUENCE [LARGE SCALE GENOMIC DNA]</scope>
    <source>
        <strain evidence="12 13">NEAU-GS14</strain>
    </source>
</reference>
<evidence type="ECO:0000256" key="5">
    <source>
        <dbReference type="ARBA" id="ARBA00022989"/>
    </source>
</evidence>
<dbReference type="Gene3D" id="1.10.10.1320">
    <property type="entry name" value="Anti-sigma factor, zinc-finger domain"/>
    <property type="match status" value="1"/>
</dbReference>
<dbReference type="GO" id="GO:0006417">
    <property type="term" value="P:regulation of translation"/>
    <property type="evidence" value="ECO:0007669"/>
    <property type="project" value="TreeGrafter"/>
</dbReference>
<keyword evidence="13" id="KW-1185">Reference proteome</keyword>
<accession>A0A4U3LY26</accession>
<dbReference type="InterPro" id="IPR041916">
    <property type="entry name" value="Anti_sigma_zinc_sf"/>
</dbReference>
<sequence>MNDEIHTLSGAYALNALPLRELGEFEGHLSRCETCTIEVRGLQETTARLGVAVAEAPPRALKSRVMAQIAEVRQEPPLIEEPPGEPEVVVPLRRRSGRWALALAAVSAAAAVSIGVVAVNEIRSRDASIEETRNLLAAPDAVVRKVEMVGGGSATVVASETYGKVMFTSELPALDASKTYQLWTIGGERIRSAGLVDGGGVRTATVDLPAGTDHFGVTVEPAGGSRQPTTEPVMLAKVV</sequence>
<evidence type="ECO:0000256" key="6">
    <source>
        <dbReference type="ARBA" id="ARBA00023015"/>
    </source>
</evidence>
<dbReference type="Pfam" id="PF10099">
    <property type="entry name" value="RskA_C"/>
    <property type="match status" value="1"/>
</dbReference>
<keyword evidence="6" id="KW-0805">Transcription regulation</keyword>
<dbReference type="GO" id="GO:0005886">
    <property type="term" value="C:plasma membrane"/>
    <property type="evidence" value="ECO:0007669"/>
    <property type="project" value="UniProtKB-SubCell"/>
</dbReference>
<evidence type="ECO:0000259" key="11">
    <source>
        <dbReference type="Pfam" id="PF10099"/>
    </source>
</evidence>
<evidence type="ECO:0000256" key="8">
    <source>
        <dbReference type="ARBA" id="ARBA00023163"/>
    </source>
</evidence>
<dbReference type="PANTHER" id="PTHR37461:SF1">
    <property type="entry name" value="ANTI-SIGMA-K FACTOR RSKA"/>
    <property type="match status" value="1"/>
</dbReference>
<dbReference type="GO" id="GO:0016989">
    <property type="term" value="F:sigma factor antagonist activity"/>
    <property type="evidence" value="ECO:0007669"/>
    <property type="project" value="TreeGrafter"/>
</dbReference>
<evidence type="ECO:0000256" key="1">
    <source>
        <dbReference type="ARBA" id="ARBA00004167"/>
    </source>
</evidence>
<dbReference type="Proteomes" id="UP000308705">
    <property type="component" value="Unassembled WGS sequence"/>
</dbReference>
<comment type="subcellular location">
    <subcellularLocation>
        <location evidence="2">Cell membrane</location>
    </subcellularLocation>
    <subcellularLocation>
        <location evidence="1">Membrane</location>
        <topology evidence="1">Single-pass membrane protein</topology>
    </subcellularLocation>
</comment>
<dbReference type="InterPro" id="IPR051474">
    <property type="entry name" value="Anti-sigma-K/W_factor"/>
</dbReference>
<evidence type="ECO:0000256" key="3">
    <source>
        <dbReference type="ARBA" id="ARBA00022475"/>
    </source>
</evidence>
<dbReference type="PANTHER" id="PTHR37461">
    <property type="entry name" value="ANTI-SIGMA-K FACTOR RSKA"/>
    <property type="match status" value="1"/>
</dbReference>
<evidence type="ECO:0000256" key="7">
    <source>
        <dbReference type="ARBA" id="ARBA00023136"/>
    </source>
</evidence>
<keyword evidence="7" id="KW-0472">Membrane</keyword>
<dbReference type="RefSeq" id="WP_137251171.1">
    <property type="nucleotide sequence ID" value="NZ_SZQA01000048.1"/>
</dbReference>
<keyword evidence="5" id="KW-1133">Transmembrane helix</keyword>
<gene>
    <name evidence="12" type="ORF">FDA94_34050</name>
</gene>
<proteinExistence type="predicted"/>
<evidence type="ECO:0000256" key="9">
    <source>
        <dbReference type="ARBA" id="ARBA00029829"/>
    </source>
</evidence>
<evidence type="ECO:0000313" key="12">
    <source>
        <dbReference type="EMBL" id="TKK81091.1"/>
    </source>
</evidence>
<dbReference type="OrthoDB" id="153510at2"/>
<feature type="domain" description="Anti-sigma K factor RskA C-terminal" evidence="11">
    <location>
        <begin position="105"/>
        <end position="233"/>
    </location>
</feature>
<comment type="caution">
    <text evidence="12">The sequence shown here is derived from an EMBL/GenBank/DDBJ whole genome shotgun (WGS) entry which is preliminary data.</text>
</comment>
<organism evidence="12 13">
    <name type="scientific">Herbidospora galbida</name>
    <dbReference type="NCBI Taxonomy" id="2575442"/>
    <lineage>
        <taxon>Bacteria</taxon>
        <taxon>Bacillati</taxon>
        <taxon>Actinomycetota</taxon>
        <taxon>Actinomycetes</taxon>
        <taxon>Streptosporangiales</taxon>
        <taxon>Streptosporangiaceae</taxon>
        <taxon>Herbidospora</taxon>
    </lineage>
</organism>
<dbReference type="AlphaFoldDB" id="A0A4U3LY26"/>
<evidence type="ECO:0000256" key="10">
    <source>
        <dbReference type="ARBA" id="ARBA00030803"/>
    </source>
</evidence>
<evidence type="ECO:0000256" key="4">
    <source>
        <dbReference type="ARBA" id="ARBA00022692"/>
    </source>
</evidence>
<dbReference type="EMBL" id="SZQA01000048">
    <property type="protein sequence ID" value="TKK81091.1"/>
    <property type="molecule type" value="Genomic_DNA"/>
</dbReference>